<protein>
    <submittedName>
        <fullName evidence="2">DUF2306 domain-containing protein</fullName>
    </submittedName>
</protein>
<keyword evidence="3" id="KW-1185">Reference proteome</keyword>
<accession>A0A3M8DFW3</accession>
<dbReference type="EMBL" id="RHHQ01000012">
    <property type="protein sequence ID" value="RNB87010.1"/>
    <property type="molecule type" value="Genomic_DNA"/>
</dbReference>
<keyword evidence="1" id="KW-0812">Transmembrane</keyword>
<keyword evidence="1" id="KW-0472">Membrane</keyword>
<dbReference type="InterPro" id="IPR018750">
    <property type="entry name" value="DUF2306_membrane"/>
</dbReference>
<feature type="transmembrane region" description="Helical" evidence="1">
    <location>
        <begin position="47"/>
        <end position="67"/>
    </location>
</feature>
<gene>
    <name evidence="2" type="ORF">EDM56_15010</name>
</gene>
<feature type="transmembrane region" description="Helical" evidence="1">
    <location>
        <begin position="183"/>
        <end position="204"/>
    </location>
</feature>
<keyword evidence="1" id="KW-1133">Transmembrane helix</keyword>
<dbReference type="AlphaFoldDB" id="A0A3M8DFW3"/>
<reference evidence="2 3" key="1">
    <citation type="submission" date="2018-10" db="EMBL/GenBank/DDBJ databases">
        <title>Phylogenomics of Brevibacillus.</title>
        <authorList>
            <person name="Dunlap C."/>
        </authorList>
    </citation>
    <scope>NUCLEOTIDE SEQUENCE [LARGE SCALE GENOMIC DNA]</scope>
    <source>
        <strain evidence="2 3">JCM 15716</strain>
    </source>
</reference>
<sequence length="213" mass="24347">MRKHFYTLMLAVAAVFIGYSFYTNFIHDPQATAFLGHKVTLKRPINLPVWLTVMEVHIVFACVAMVSGALNFPSRIVQNHRKFHKFNGYLYVASVVIVDLTSGYMAPFSTGGKINSVAFNLLNVIWLGMTIAAIVQIKRKQIDKHRKWMVRSYAFCYTNMFIHLITFVCHNGFGMAYETSYTIGVYGTILLLLVIAEIVLRTVYWHPKGRLRA</sequence>
<dbReference type="Pfam" id="PF10067">
    <property type="entry name" value="DUF2306"/>
    <property type="match status" value="1"/>
</dbReference>
<name>A0A3M8DFW3_9BACL</name>
<evidence type="ECO:0000256" key="1">
    <source>
        <dbReference type="SAM" id="Phobius"/>
    </source>
</evidence>
<dbReference type="RefSeq" id="WP_122918708.1">
    <property type="nucleotide sequence ID" value="NZ_RHHQ01000012.1"/>
</dbReference>
<dbReference type="Proteomes" id="UP000271031">
    <property type="component" value="Unassembled WGS sequence"/>
</dbReference>
<feature type="transmembrane region" description="Helical" evidence="1">
    <location>
        <begin position="88"/>
        <end position="105"/>
    </location>
</feature>
<feature type="transmembrane region" description="Helical" evidence="1">
    <location>
        <begin position="156"/>
        <end position="177"/>
    </location>
</feature>
<dbReference type="OrthoDB" id="195502at2"/>
<organism evidence="2 3">
    <name type="scientific">Brevibacillus fluminis</name>
    <dbReference type="NCBI Taxonomy" id="511487"/>
    <lineage>
        <taxon>Bacteria</taxon>
        <taxon>Bacillati</taxon>
        <taxon>Bacillota</taxon>
        <taxon>Bacilli</taxon>
        <taxon>Bacillales</taxon>
        <taxon>Paenibacillaceae</taxon>
        <taxon>Brevibacillus</taxon>
    </lineage>
</organism>
<proteinExistence type="predicted"/>
<evidence type="ECO:0000313" key="2">
    <source>
        <dbReference type="EMBL" id="RNB87010.1"/>
    </source>
</evidence>
<evidence type="ECO:0000313" key="3">
    <source>
        <dbReference type="Proteomes" id="UP000271031"/>
    </source>
</evidence>
<comment type="caution">
    <text evidence="2">The sequence shown here is derived from an EMBL/GenBank/DDBJ whole genome shotgun (WGS) entry which is preliminary data.</text>
</comment>
<feature type="transmembrane region" description="Helical" evidence="1">
    <location>
        <begin position="117"/>
        <end position="135"/>
    </location>
</feature>
<feature type="transmembrane region" description="Helical" evidence="1">
    <location>
        <begin position="7"/>
        <end position="27"/>
    </location>
</feature>